<keyword evidence="4" id="KW-1185">Reference proteome</keyword>
<dbReference type="SMART" id="SM00382">
    <property type="entry name" value="AAA"/>
    <property type="match status" value="1"/>
</dbReference>
<evidence type="ECO:0000313" key="4">
    <source>
        <dbReference type="Proteomes" id="UP001470230"/>
    </source>
</evidence>
<gene>
    <name evidence="3" type="ORF">M9Y10_015000</name>
</gene>
<dbReference type="InterPro" id="IPR050168">
    <property type="entry name" value="AAA_ATPase_domain"/>
</dbReference>
<proteinExistence type="predicted"/>
<feature type="compositionally biased region" description="Low complexity" evidence="1">
    <location>
        <begin position="626"/>
        <end position="636"/>
    </location>
</feature>
<name>A0ABR2L1W9_9EUKA</name>
<feature type="compositionally biased region" description="Basic residues" evidence="1">
    <location>
        <begin position="602"/>
        <end position="612"/>
    </location>
</feature>
<accession>A0ABR2L1W9</accession>
<reference evidence="3 4" key="1">
    <citation type="submission" date="2024-04" db="EMBL/GenBank/DDBJ databases">
        <title>Tritrichomonas musculus Genome.</title>
        <authorList>
            <person name="Alves-Ferreira E."/>
            <person name="Grigg M."/>
            <person name="Lorenzi H."/>
            <person name="Galac M."/>
        </authorList>
    </citation>
    <scope>NUCLEOTIDE SEQUENCE [LARGE SCALE GENOMIC DNA]</scope>
    <source>
        <strain evidence="3 4">EAF2021</strain>
    </source>
</reference>
<feature type="region of interest" description="Disordered" evidence="1">
    <location>
        <begin position="492"/>
        <end position="544"/>
    </location>
</feature>
<dbReference type="Proteomes" id="UP001470230">
    <property type="component" value="Unassembled WGS sequence"/>
</dbReference>
<dbReference type="Gene3D" id="3.40.50.300">
    <property type="entry name" value="P-loop containing nucleotide triphosphate hydrolases"/>
    <property type="match status" value="1"/>
</dbReference>
<feature type="region of interest" description="Disordered" evidence="1">
    <location>
        <begin position="560"/>
        <end position="743"/>
    </location>
</feature>
<dbReference type="SUPFAM" id="SSF52540">
    <property type="entry name" value="P-loop containing nucleoside triphosphate hydrolases"/>
    <property type="match status" value="1"/>
</dbReference>
<dbReference type="InterPro" id="IPR003593">
    <property type="entry name" value="AAA+_ATPase"/>
</dbReference>
<dbReference type="InterPro" id="IPR027417">
    <property type="entry name" value="P-loop_NTPase"/>
</dbReference>
<sequence>MNSAPAEVMFFNLHVTSLPLNFTVIINPIMMKAINIPESGSSLIKGPTGKIVGVKAIGDPDCAQTDLLVPESVLFSLDASVGDSVPMLAFNGGTPCDAIKVQPLFTDLSKTDYSASVTKYFQKQNESFLIAPDSYFCIDINNVQRRFLIQHTIPDDRCFTHEKTKVYFSDPPGAIEENPLIPLHFSDLILRRSIKETIRNCLYLPLHEKEIFNALNMPTSNAIMVYGGEGNGKTSFLSAVCKFMDIPNTKFVNVKKLVTSIVKDGNNNAKKSNSTVNYDVLDEFILSKINEIFDFVNSKQKERSKDHLIILDDIDSLAKSYSTVKFSNQRRLLARFYVLIDKALEMPNVAIIASAKSPSEIDDALIKPGRFNYEINLDAPNLAERTALIKMFTRSLNIATSDINVLATQYTSKMSRGAIKDFVYKGVRNIVAPSTGVSMNDTDQFLSTPQINELQQKMIVFAMRTEMKLSHFGAPSKNINTTASGDFLEDLMGQDQVTPGGRRPNQNRRNRDNPFEQEARDKFPSYDNENRANLPRSKKINSEVPDELRRLSAESIKAAAQLNNASPPNNMPTRKTNRGDAFTNEPPRNDSGFEAKPGQSRNRGRGLQKKKLRNDPFAVLDEKENVNNNEPNDENNGPFSEAPKEQQLETPKRKGDRIVGTVVDDVENPFAAPSPQQPTDEQGPPQKQRFTEENEQPYNDYDNQDDENVPAQIKNNPFEQAAAMSSDKLPIGSRKYVPPSADE</sequence>
<dbReference type="Pfam" id="PF00004">
    <property type="entry name" value="AAA"/>
    <property type="match status" value="1"/>
</dbReference>
<feature type="domain" description="AAA+ ATPase" evidence="2">
    <location>
        <begin position="219"/>
        <end position="381"/>
    </location>
</feature>
<evidence type="ECO:0000313" key="3">
    <source>
        <dbReference type="EMBL" id="KAK8897066.1"/>
    </source>
</evidence>
<feature type="compositionally biased region" description="Basic and acidic residues" evidence="1">
    <location>
        <begin position="509"/>
        <end position="530"/>
    </location>
</feature>
<evidence type="ECO:0000259" key="2">
    <source>
        <dbReference type="SMART" id="SM00382"/>
    </source>
</evidence>
<evidence type="ECO:0000256" key="1">
    <source>
        <dbReference type="SAM" id="MobiDB-lite"/>
    </source>
</evidence>
<dbReference type="Gene3D" id="1.10.8.60">
    <property type="match status" value="1"/>
</dbReference>
<organism evidence="3 4">
    <name type="scientific">Tritrichomonas musculus</name>
    <dbReference type="NCBI Taxonomy" id="1915356"/>
    <lineage>
        <taxon>Eukaryota</taxon>
        <taxon>Metamonada</taxon>
        <taxon>Parabasalia</taxon>
        <taxon>Tritrichomonadida</taxon>
        <taxon>Tritrichomonadidae</taxon>
        <taxon>Tritrichomonas</taxon>
    </lineage>
</organism>
<dbReference type="PANTHER" id="PTHR23077">
    <property type="entry name" value="AAA-FAMILY ATPASE"/>
    <property type="match status" value="1"/>
</dbReference>
<feature type="compositionally biased region" description="Polar residues" evidence="1">
    <location>
        <begin position="561"/>
        <end position="574"/>
    </location>
</feature>
<protein>
    <recommendedName>
        <fullName evidence="2">AAA+ ATPase domain-containing protein</fullName>
    </recommendedName>
</protein>
<dbReference type="InterPro" id="IPR003959">
    <property type="entry name" value="ATPase_AAA_core"/>
</dbReference>
<dbReference type="EMBL" id="JAPFFF010000002">
    <property type="protein sequence ID" value="KAK8897066.1"/>
    <property type="molecule type" value="Genomic_DNA"/>
</dbReference>
<comment type="caution">
    <text evidence="3">The sequence shown here is derived from an EMBL/GenBank/DDBJ whole genome shotgun (WGS) entry which is preliminary data.</text>
</comment>
<feature type="compositionally biased region" description="Basic and acidic residues" evidence="1">
    <location>
        <begin position="642"/>
        <end position="657"/>
    </location>
</feature>